<proteinExistence type="predicted"/>
<protein>
    <submittedName>
        <fullName evidence="1">Protein required for attachment to host cells</fullName>
    </submittedName>
</protein>
<reference evidence="2" key="1">
    <citation type="submission" date="2016-10" db="EMBL/GenBank/DDBJ databases">
        <authorList>
            <person name="Varghese N."/>
            <person name="Submissions S."/>
        </authorList>
    </citation>
    <scope>NUCLEOTIDE SEQUENCE [LARGE SCALE GENOMIC DNA]</scope>
    <source>
        <strain evidence="2">DSM 217</strain>
    </source>
</reference>
<dbReference type="OrthoDB" id="329419at2"/>
<dbReference type="InterPro" id="IPR019291">
    <property type="entry name" value="Host_attachment_protein"/>
</dbReference>
<dbReference type="AlphaFoldDB" id="A0A1H2WQ97"/>
<keyword evidence="2" id="KW-1185">Reference proteome</keyword>
<dbReference type="Pfam" id="PF10116">
    <property type="entry name" value="Host_attach"/>
    <property type="match status" value="1"/>
</dbReference>
<dbReference type="EMBL" id="FNNZ01000009">
    <property type="protein sequence ID" value="SDW82735.1"/>
    <property type="molecule type" value="Genomic_DNA"/>
</dbReference>
<name>A0A1H2WQ97_THIRO</name>
<dbReference type="Proteomes" id="UP000198816">
    <property type="component" value="Unassembled WGS sequence"/>
</dbReference>
<dbReference type="RefSeq" id="WP_093031574.1">
    <property type="nucleotide sequence ID" value="NZ_FNNZ01000009.1"/>
</dbReference>
<sequence>MLTWILAADNSRARIFATEKSAGALREIHTLTFPEGRLHEGDLTTDKGGRGHDPMSGAHGINGEEAHKQENAERFAGLVCETLESARNKGELQKLYVIAAPAFLGMLRKHQSPSLKQLVAGEIDKNLTTQSPEAIRKSLPDFL</sequence>
<evidence type="ECO:0000313" key="1">
    <source>
        <dbReference type="EMBL" id="SDW82735.1"/>
    </source>
</evidence>
<gene>
    <name evidence="1" type="ORF">SAMN05421783_10969</name>
</gene>
<organism evidence="1 2">
    <name type="scientific">Thiocapsa roseopersicina</name>
    <dbReference type="NCBI Taxonomy" id="1058"/>
    <lineage>
        <taxon>Bacteria</taxon>
        <taxon>Pseudomonadati</taxon>
        <taxon>Pseudomonadota</taxon>
        <taxon>Gammaproteobacteria</taxon>
        <taxon>Chromatiales</taxon>
        <taxon>Chromatiaceae</taxon>
        <taxon>Thiocapsa</taxon>
    </lineage>
</organism>
<evidence type="ECO:0000313" key="2">
    <source>
        <dbReference type="Proteomes" id="UP000198816"/>
    </source>
</evidence>
<accession>A0A1H2WQ97</accession>